<dbReference type="InterPro" id="IPR000182">
    <property type="entry name" value="GNAT_dom"/>
</dbReference>
<feature type="domain" description="N-acetyltransferase" evidence="3">
    <location>
        <begin position="11"/>
        <end position="168"/>
    </location>
</feature>
<dbReference type="InterPro" id="IPR016181">
    <property type="entry name" value="Acyl_CoA_acyltransferase"/>
</dbReference>
<dbReference type="Proteomes" id="UP001597263">
    <property type="component" value="Unassembled WGS sequence"/>
</dbReference>
<dbReference type="Gene3D" id="3.40.630.30">
    <property type="match status" value="1"/>
</dbReference>
<accession>A0ABW3V675</accession>
<gene>
    <name evidence="4" type="primary">rimI</name>
    <name evidence="4" type="ORF">ACFQ35_13440</name>
</gene>
<dbReference type="InterPro" id="IPR051556">
    <property type="entry name" value="N-term/lysine_N-AcTrnsfr"/>
</dbReference>
<organism evidence="4 5">
    <name type="scientific">Pseudochrobactrum kiredjianiae</name>
    <dbReference type="NCBI Taxonomy" id="386305"/>
    <lineage>
        <taxon>Bacteria</taxon>
        <taxon>Pseudomonadati</taxon>
        <taxon>Pseudomonadota</taxon>
        <taxon>Alphaproteobacteria</taxon>
        <taxon>Hyphomicrobiales</taxon>
        <taxon>Brucellaceae</taxon>
        <taxon>Pseudochrobactrum</taxon>
    </lineage>
</organism>
<dbReference type="EMBL" id="JBHTMA010000040">
    <property type="protein sequence ID" value="MFD1228142.1"/>
    <property type="molecule type" value="Genomic_DNA"/>
</dbReference>
<dbReference type="CDD" id="cd04301">
    <property type="entry name" value="NAT_SF"/>
    <property type="match status" value="1"/>
</dbReference>
<dbReference type="NCBIfam" id="TIGR01575">
    <property type="entry name" value="rimI"/>
    <property type="match status" value="1"/>
</dbReference>
<proteinExistence type="predicted"/>
<protein>
    <submittedName>
        <fullName evidence="4">Ribosomal protein S18-alanine N-acetyltransferase</fullName>
        <ecNumber evidence="4">2.3.1.266</ecNumber>
    </submittedName>
</protein>
<evidence type="ECO:0000256" key="2">
    <source>
        <dbReference type="ARBA" id="ARBA00023315"/>
    </source>
</evidence>
<dbReference type="SUPFAM" id="SSF55729">
    <property type="entry name" value="Acyl-CoA N-acyltransferases (Nat)"/>
    <property type="match status" value="1"/>
</dbReference>
<name>A0ABW3V675_9HYPH</name>
<keyword evidence="1 4" id="KW-0808">Transferase</keyword>
<dbReference type="PANTHER" id="PTHR42919:SF8">
    <property type="entry name" value="N-ALPHA-ACETYLTRANSFERASE 50"/>
    <property type="match status" value="1"/>
</dbReference>
<evidence type="ECO:0000313" key="4">
    <source>
        <dbReference type="EMBL" id="MFD1228142.1"/>
    </source>
</evidence>
<keyword evidence="4" id="KW-0687">Ribonucleoprotein</keyword>
<evidence type="ECO:0000256" key="1">
    <source>
        <dbReference type="ARBA" id="ARBA00022679"/>
    </source>
</evidence>
<dbReference type="PROSITE" id="PS51186">
    <property type="entry name" value="GNAT"/>
    <property type="match status" value="1"/>
</dbReference>
<dbReference type="PANTHER" id="PTHR42919">
    <property type="entry name" value="N-ALPHA-ACETYLTRANSFERASE"/>
    <property type="match status" value="1"/>
</dbReference>
<dbReference type="InterPro" id="IPR006464">
    <property type="entry name" value="AcTrfase_RimI/Ard1"/>
</dbReference>
<keyword evidence="2 4" id="KW-0012">Acyltransferase</keyword>
<sequence>MISFPFSRQSFVLEGLAQDHCAELAALHAPAFHHAWSEEDFAGMLSQGNIFGFIARPIGKPAQSAGFVLARLVAGEAEILTIAVSSAFQRRGIGRDLMEGVLRHLHHERAESLFLEVDESNVAAQALYRRLGFIQVGNRAGYYETGQGSGQGSGPGRSNALVLRKQFPEEIRVP</sequence>
<evidence type="ECO:0000313" key="5">
    <source>
        <dbReference type="Proteomes" id="UP001597263"/>
    </source>
</evidence>
<dbReference type="RefSeq" id="WP_353074472.1">
    <property type="nucleotide sequence ID" value="NZ_JAUCBM010000001.1"/>
</dbReference>
<dbReference type="Pfam" id="PF00583">
    <property type="entry name" value="Acetyltransf_1"/>
    <property type="match status" value="1"/>
</dbReference>
<evidence type="ECO:0000259" key="3">
    <source>
        <dbReference type="PROSITE" id="PS51186"/>
    </source>
</evidence>
<dbReference type="GO" id="GO:0005840">
    <property type="term" value="C:ribosome"/>
    <property type="evidence" value="ECO:0007669"/>
    <property type="project" value="UniProtKB-KW"/>
</dbReference>
<dbReference type="GO" id="GO:0008999">
    <property type="term" value="F:protein-N-terminal-alanine acetyltransferase activity"/>
    <property type="evidence" value="ECO:0007669"/>
    <property type="project" value="UniProtKB-EC"/>
</dbReference>
<keyword evidence="5" id="KW-1185">Reference proteome</keyword>
<keyword evidence="4" id="KW-0689">Ribosomal protein</keyword>
<dbReference type="EC" id="2.3.1.266" evidence="4"/>
<comment type="caution">
    <text evidence="4">The sequence shown here is derived from an EMBL/GenBank/DDBJ whole genome shotgun (WGS) entry which is preliminary data.</text>
</comment>
<reference evidence="5" key="1">
    <citation type="journal article" date="2019" name="Int. J. Syst. Evol. Microbiol.">
        <title>The Global Catalogue of Microorganisms (GCM) 10K type strain sequencing project: providing services to taxonomists for standard genome sequencing and annotation.</title>
        <authorList>
            <consortium name="The Broad Institute Genomics Platform"/>
            <consortium name="The Broad Institute Genome Sequencing Center for Infectious Disease"/>
            <person name="Wu L."/>
            <person name="Ma J."/>
        </authorList>
    </citation>
    <scope>NUCLEOTIDE SEQUENCE [LARGE SCALE GENOMIC DNA]</scope>
    <source>
        <strain evidence="5">CCUG 49584</strain>
    </source>
</reference>